<dbReference type="Proteomes" id="UP000480425">
    <property type="component" value="Unassembled WGS sequence"/>
</dbReference>
<evidence type="ECO:0000256" key="1">
    <source>
        <dbReference type="ARBA" id="ARBA00022679"/>
    </source>
</evidence>
<dbReference type="CDD" id="cd07037">
    <property type="entry name" value="TPP_PYR_MenD"/>
    <property type="match status" value="1"/>
</dbReference>
<name>A0A6G1U3G3_9BACT</name>
<dbReference type="PANTHER" id="PTHR42916">
    <property type="entry name" value="2-SUCCINYL-5-ENOLPYRUVYL-6-HYDROXY-3-CYCLOHEXENE-1-CARBOXYLATE SYNTHASE"/>
    <property type="match status" value="1"/>
</dbReference>
<dbReference type="GO" id="GO:0000287">
    <property type="term" value="F:magnesium ion binding"/>
    <property type="evidence" value="ECO:0007669"/>
    <property type="project" value="UniProtKB-UniRule"/>
</dbReference>
<evidence type="ECO:0000256" key="4">
    <source>
        <dbReference type="ARBA" id="ARBA00023052"/>
    </source>
</evidence>
<comment type="pathway">
    <text evidence="6">Quinol/quinone metabolism; menaquinone biosynthesis.</text>
</comment>
<evidence type="ECO:0000256" key="3">
    <source>
        <dbReference type="ARBA" id="ARBA00022842"/>
    </source>
</evidence>
<dbReference type="AlphaFoldDB" id="A0A6G1U3G3"/>
<proteinExistence type="inferred from homology"/>
<comment type="caution">
    <text evidence="8">The sequence shown here is derived from an EMBL/GenBank/DDBJ whole genome shotgun (WGS) entry which is preliminary data.</text>
</comment>
<sequence length="592" mass="66250">MFSNIDNVNILTGVLASHGVRRVVVCPGSRNAPIVHNLNEMDGITCYPVTDERSAGFVAMGIALGNPSPCPDPVAVCVTSGSALLNLYPAVCEAYYQKLPIIIISADRPEAWIGQQDGQTLPQAHVFGTMVNRSVNLPIVSNEEQAWYCERLVHEAVIDCVHRKIGPVHINIQLSEPLYQFTVDKLPKTHWVDYVKTNLFGGSFHYGDMLDFLNARKPMIVVGQDYPCSQLYGIKQIDSWAVTLIEPTALGTSSEDPACREFSSNLLVTNFDEVLNKVGDNGDYMPDFILYVGGTLVSKRLKLFLRLAVKKGAKVWRASTVGDYIDTFMRIDRIFQCDTTLLADAMTSYDRVYRDEVDVYKERWEKALLAAKRHAFDYEPSFSSMAAVKVFQTEYLAHSLDDTRECRLFYGNSMAIRLACIYARQYVHCNRGVNGIEGSLSAAAGLSIYLSEYHHPDARSQQKVFCVLGDLSFFYDQNALWNQNLNGSLRILLLNNGGGAIFAKFKGLKESSAREKLVMAEHCTSAYHICLAQDVAYQNADDMKSLCEGIDWLIHTESSRPMLLEVLTDIETDNQVLDEYYNSLELSSEKEG</sequence>
<evidence type="ECO:0000256" key="2">
    <source>
        <dbReference type="ARBA" id="ARBA00022723"/>
    </source>
</evidence>
<dbReference type="NCBIfam" id="TIGR00173">
    <property type="entry name" value="menD"/>
    <property type="match status" value="1"/>
</dbReference>
<keyword evidence="3 6" id="KW-0460">Magnesium</keyword>
<feature type="domain" description="Thiamine pyrophosphate enzyme N-terminal TPP-binding" evidence="7">
    <location>
        <begin position="10"/>
        <end position="119"/>
    </location>
</feature>
<keyword evidence="2 6" id="KW-0479">Metal-binding</keyword>
<dbReference type="GO" id="GO:0030976">
    <property type="term" value="F:thiamine pyrophosphate binding"/>
    <property type="evidence" value="ECO:0007669"/>
    <property type="project" value="UniProtKB-UniRule"/>
</dbReference>
<dbReference type="GO" id="GO:0030145">
    <property type="term" value="F:manganese ion binding"/>
    <property type="evidence" value="ECO:0007669"/>
    <property type="project" value="UniProtKB-UniRule"/>
</dbReference>
<keyword evidence="5 6" id="KW-0464">Manganese</keyword>
<dbReference type="HAMAP" id="MF_01659">
    <property type="entry name" value="MenD"/>
    <property type="match status" value="1"/>
</dbReference>
<comment type="function">
    <text evidence="6">Catalyzes the thiamine diphosphate-dependent decarboxylation of 2-oxoglutarate and the subsequent addition of the resulting succinic semialdehyde-thiamine pyrophosphate anion to isochorismate to yield 2-succinyl-5-enolpyruvyl-6-hydroxy-3-cyclohexene-1-carboxylate (SEPHCHC).</text>
</comment>
<dbReference type="InterPro" id="IPR012001">
    <property type="entry name" value="Thiamin_PyroP_enz_TPP-bd_dom"/>
</dbReference>
<evidence type="ECO:0000313" key="8">
    <source>
        <dbReference type="EMBL" id="MQN82093.1"/>
    </source>
</evidence>
<protein>
    <recommendedName>
        <fullName evidence="6">2-succinyl-5-enolpyruvyl-6-hydroxy-3-cyclohexene-1-carboxylate synthase</fullName>
        <shortName evidence="6">SEPHCHC synthase</shortName>
        <ecNumber evidence="6">2.2.1.9</ecNumber>
    </recommendedName>
    <alternativeName>
        <fullName evidence="6">Menaquinone biosynthesis protein MenD</fullName>
    </alternativeName>
</protein>
<comment type="subunit">
    <text evidence="6">Homodimer.</text>
</comment>
<keyword evidence="1 6" id="KW-0808">Transferase</keyword>
<dbReference type="PIRSF" id="PIRSF004983">
    <property type="entry name" value="MenD"/>
    <property type="match status" value="1"/>
</dbReference>
<comment type="pathway">
    <text evidence="6">Quinol/quinone metabolism; 1,4-dihydroxy-2-naphthoate biosynthesis; 1,4-dihydroxy-2-naphthoate from chorismate: step 2/7.</text>
</comment>
<comment type="cofactor">
    <cofactor evidence="6">
        <name>Mg(2+)</name>
        <dbReference type="ChEBI" id="CHEBI:18420"/>
    </cofactor>
    <cofactor evidence="6">
        <name>Mn(2+)</name>
        <dbReference type="ChEBI" id="CHEBI:29035"/>
    </cofactor>
</comment>
<comment type="cofactor">
    <cofactor evidence="6">
        <name>thiamine diphosphate</name>
        <dbReference type="ChEBI" id="CHEBI:58937"/>
    </cofactor>
    <text evidence="6">Binds 1 thiamine pyrophosphate per subunit.</text>
</comment>
<dbReference type="Gene3D" id="3.40.50.1220">
    <property type="entry name" value="TPP-binding domain"/>
    <property type="match status" value="1"/>
</dbReference>
<dbReference type="InterPro" id="IPR029061">
    <property type="entry name" value="THDP-binding"/>
</dbReference>
<comment type="catalytic activity">
    <reaction evidence="6">
        <text>isochorismate + 2-oxoglutarate + H(+) = 5-enolpyruvoyl-6-hydroxy-2-succinyl-cyclohex-3-ene-1-carboxylate + CO2</text>
        <dbReference type="Rhea" id="RHEA:25593"/>
        <dbReference type="ChEBI" id="CHEBI:15378"/>
        <dbReference type="ChEBI" id="CHEBI:16526"/>
        <dbReference type="ChEBI" id="CHEBI:16810"/>
        <dbReference type="ChEBI" id="CHEBI:29780"/>
        <dbReference type="ChEBI" id="CHEBI:58818"/>
        <dbReference type="EC" id="2.2.1.9"/>
    </reaction>
</comment>
<accession>A0A6G1U3G3</accession>
<reference evidence="8 9" key="1">
    <citation type="submission" date="2019-09" db="EMBL/GenBank/DDBJ databases">
        <title>Distinct polysaccharide growth profiles of human intestinal Prevotella copri isolates.</title>
        <authorList>
            <person name="Fehlner-Peach H."/>
            <person name="Magnabosco C."/>
            <person name="Raghavan V."/>
            <person name="Scher J.U."/>
            <person name="Tett A."/>
            <person name="Cox L.M."/>
            <person name="Gottsegen C."/>
            <person name="Watters A."/>
            <person name="Wiltshire- Gordon J.D."/>
            <person name="Segata N."/>
            <person name="Bonneau R."/>
            <person name="Littman D.R."/>
        </authorList>
    </citation>
    <scope>NUCLEOTIDE SEQUENCE [LARGE SCALE GENOMIC DNA]</scope>
    <source>
        <strain evidence="9">iA622</strain>
    </source>
</reference>
<evidence type="ECO:0000256" key="5">
    <source>
        <dbReference type="ARBA" id="ARBA00023211"/>
    </source>
</evidence>
<dbReference type="Pfam" id="PF02776">
    <property type="entry name" value="TPP_enzyme_N"/>
    <property type="match status" value="1"/>
</dbReference>
<keyword evidence="4 6" id="KW-0786">Thiamine pyrophosphate</keyword>
<organism evidence="8 9">
    <name type="scientific">Segatella copri</name>
    <dbReference type="NCBI Taxonomy" id="165179"/>
    <lineage>
        <taxon>Bacteria</taxon>
        <taxon>Pseudomonadati</taxon>
        <taxon>Bacteroidota</taxon>
        <taxon>Bacteroidia</taxon>
        <taxon>Bacteroidales</taxon>
        <taxon>Prevotellaceae</taxon>
        <taxon>Segatella</taxon>
    </lineage>
</organism>
<dbReference type="InterPro" id="IPR004433">
    <property type="entry name" value="MenaQ_synth_MenD"/>
</dbReference>
<evidence type="ECO:0000313" key="9">
    <source>
        <dbReference type="Proteomes" id="UP000480425"/>
    </source>
</evidence>
<dbReference type="RefSeq" id="WP_367383728.1">
    <property type="nucleotide sequence ID" value="NZ_VZCB01000099.1"/>
</dbReference>
<dbReference type="UniPathway" id="UPA01057">
    <property type="reaction ID" value="UER00164"/>
</dbReference>
<comment type="similarity">
    <text evidence="6">Belongs to the TPP enzyme family. MenD subfamily.</text>
</comment>
<dbReference type="Gene3D" id="3.40.50.970">
    <property type="match status" value="2"/>
</dbReference>
<evidence type="ECO:0000256" key="6">
    <source>
        <dbReference type="HAMAP-Rule" id="MF_01659"/>
    </source>
</evidence>
<gene>
    <name evidence="6 8" type="primary">menD</name>
    <name evidence="8" type="ORF">F7D73_14315</name>
</gene>
<evidence type="ECO:0000259" key="7">
    <source>
        <dbReference type="Pfam" id="PF02776"/>
    </source>
</evidence>
<dbReference type="PANTHER" id="PTHR42916:SF1">
    <property type="entry name" value="PROTEIN PHYLLO, CHLOROPLASTIC"/>
    <property type="match status" value="1"/>
</dbReference>
<dbReference type="EC" id="2.2.1.9" evidence="6"/>
<dbReference type="GO" id="GO:0009234">
    <property type="term" value="P:menaquinone biosynthetic process"/>
    <property type="evidence" value="ECO:0007669"/>
    <property type="project" value="UniProtKB-UniRule"/>
</dbReference>
<dbReference type="UniPathway" id="UPA00079"/>
<keyword evidence="6" id="KW-0474">Menaquinone biosynthesis</keyword>
<dbReference type="EMBL" id="VZCB01000099">
    <property type="protein sequence ID" value="MQN82093.1"/>
    <property type="molecule type" value="Genomic_DNA"/>
</dbReference>
<dbReference type="SUPFAM" id="SSF52518">
    <property type="entry name" value="Thiamin diphosphate-binding fold (THDP-binding)"/>
    <property type="match status" value="2"/>
</dbReference>
<dbReference type="GO" id="GO:0070204">
    <property type="term" value="F:2-succinyl-5-enolpyruvyl-6-hydroxy-3-cyclohexene-1-carboxylic-acid synthase activity"/>
    <property type="evidence" value="ECO:0007669"/>
    <property type="project" value="UniProtKB-UniRule"/>
</dbReference>